<dbReference type="GeneID" id="43645080"/>
<organism evidence="1 2">
    <name type="scientific">Aspergillus pseudotamarii</name>
    <dbReference type="NCBI Taxonomy" id="132259"/>
    <lineage>
        <taxon>Eukaryota</taxon>
        <taxon>Fungi</taxon>
        <taxon>Dikarya</taxon>
        <taxon>Ascomycota</taxon>
        <taxon>Pezizomycotina</taxon>
        <taxon>Eurotiomycetes</taxon>
        <taxon>Eurotiomycetidae</taxon>
        <taxon>Eurotiales</taxon>
        <taxon>Aspergillaceae</taxon>
        <taxon>Aspergillus</taxon>
        <taxon>Aspergillus subgen. Circumdati</taxon>
    </lineage>
</organism>
<name>A0A5N6SDN6_ASPPS</name>
<dbReference type="EMBL" id="ML743626">
    <property type="protein sequence ID" value="KAE8132836.1"/>
    <property type="molecule type" value="Genomic_DNA"/>
</dbReference>
<reference evidence="1 2" key="1">
    <citation type="submission" date="2019-04" db="EMBL/GenBank/DDBJ databases">
        <title>Friends and foes A comparative genomics study of 23 Aspergillus species from section Flavi.</title>
        <authorList>
            <consortium name="DOE Joint Genome Institute"/>
            <person name="Kjaerbolling I."/>
            <person name="Vesth T."/>
            <person name="Frisvad J.C."/>
            <person name="Nybo J.L."/>
            <person name="Theobald S."/>
            <person name="Kildgaard S."/>
            <person name="Isbrandt T."/>
            <person name="Kuo A."/>
            <person name="Sato A."/>
            <person name="Lyhne E.K."/>
            <person name="Kogle M.E."/>
            <person name="Wiebenga A."/>
            <person name="Kun R.S."/>
            <person name="Lubbers R.J."/>
            <person name="Makela M.R."/>
            <person name="Barry K."/>
            <person name="Chovatia M."/>
            <person name="Clum A."/>
            <person name="Daum C."/>
            <person name="Haridas S."/>
            <person name="He G."/>
            <person name="LaButti K."/>
            <person name="Lipzen A."/>
            <person name="Mondo S."/>
            <person name="Riley R."/>
            <person name="Salamov A."/>
            <person name="Simmons B.A."/>
            <person name="Magnuson J.K."/>
            <person name="Henrissat B."/>
            <person name="Mortensen U.H."/>
            <person name="Larsen T.O."/>
            <person name="Devries R.P."/>
            <person name="Grigoriev I.V."/>
            <person name="Machida M."/>
            <person name="Baker S.E."/>
            <person name="Andersen M.R."/>
        </authorList>
    </citation>
    <scope>NUCLEOTIDE SEQUENCE [LARGE SCALE GENOMIC DNA]</scope>
    <source>
        <strain evidence="1 2">CBS 117625</strain>
    </source>
</reference>
<evidence type="ECO:0000313" key="1">
    <source>
        <dbReference type="EMBL" id="KAE8132836.1"/>
    </source>
</evidence>
<sequence length="287" mass="31202">MWIGVEGGKNNGKRQSKQDMFTFRPDTNANPIPQGSSASIIFSHDLIVNKFFRPSLSAGFSNLKPTSTKGTPGMNFTGNLISEEVKIDEVRSAGNTFSHDALSFSPSEPAATITVHPDVATPNADPVKISYTSKEYSMDWGKLKINLGPGIPIESMTPGDYTSKGTVKPTFKWNAYGKWEGGSLTTHNNLLNLNFTSDKLWTVTYRGSGVDNWFTGETTSVPVDFTNKSVPAPAIKMEMKALDYFLATNLLFPGKQVFKAHPVADGDTTKGLAVPRDLILTGEVKTV</sequence>
<dbReference type="RefSeq" id="XP_031908899.1">
    <property type="nucleotide sequence ID" value="XM_032060870.1"/>
</dbReference>
<dbReference type="Proteomes" id="UP000325672">
    <property type="component" value="Unassembled WGS sequence"/>
</dbReference>
<proteinExistence type="predicted"/>
<dbReference type="OrthoDB" id="5083627at2759"/>
<accession>A0A5N6SDN6</accession>
<gene>
    <name evidence="1" type="ORF">BDV38DRAFT_287432</name>
</gene>
<dbReference type="AlphaFoldDB" id="A0A5N6SDN6"/>
<evidence type="ECO:0000313" key="2">
    <source>
        <dbReference type="Proteomes" id="UP000325672"/>
    </source>
</evidence>
<protein>
    <submittedName>
        <fullName evidence="1">Uncharacterized protein</fullName>
    </submittedName>
</protein>
<keyword evidence="2" id="KW-1185">Reference proteome</keyword>